<dbReference type="HAMAP" id="MF_00862">
    <property type="entry name" value="DabB"/>
    <property type="match status" value="1"/>
</dbReference>
<evidence type="ECO:0000256" key="5">
    <source>
        <dbReference type="ARBA" id="ARBA00022989"/>
    </source>
</evidence>
<feature type="transmembrane region" description="Helical" evidence="7">
    <location>
        <begin position="79"/>
        <end position="102"/>
    </location>
</feature>
<feature type="transmembrane region" description="Helical" evidence="7">
    <location>
        <begin position="272"/>
        <end position="297"/>
    </location>
</feature>
<proteinExistence type="inferred from homology"/>
<evidence type="ECO:0000256" key="1">
    <source>
        <dbReference type="ARBA" id="ARBA00004127"/>
    </source>
</evidence>
<keyword evidence="5 7" id="KW-1133">Transmembrane helix</keyword>
<keyword evidence="3 7" id="KW-1003">Cell membrane</keyword>
<evidence type="ECO:0000313" key="11">
    <source>
        <dbReference type="Proteomes" id="UP000198611"/>
    </source>
</evidence>
<evidence type="ECO:0000313" key="10">
    <source>
        <dbReference type="EMBL" id="SFD42196.1"/>
    </source>
</evidence>
<evidence type="ECO:0000256" key="6">
    <source>
        <dbReference type="ARBA" id="ARBA00023136"/>
    </source>
</evidence>
<dbReference type="GO" id="GO:0003954">
    <property type="term" value="F:NADH dehydrogenase activity"/>
    <property type="evidence" value="ECO:0007669"/>
    <property type="project" value="TreeGrafter"/>
</dbReference>
<dbReference type="EMBL" id="FOMJ01000005">
    <property type="protein sequence ID" value="SFD42196.1"/>
    <property type="molecule type" value="Genomic_DNA"/>
</dbReference>
<comment type="function">
    <text evidence="7">Part of an energy-coupled inorganic carbon pump.</text>
</comment>
<organism evidence="10 11">
    <name type="scientific">Thiohalospira halophila DSM 15071</name>
    <dbReference type="NCBI Taxonomy" id="1123397"/>
    <lineage>
        <taxon>Bacteria</taxon>
        <taxon>Pseudomonadati</taxon>
        <taxon>Pseudomonadota</taxon>
        <taxon>Gammaproteobacteria</taxon>
        <taxon>Thiohalospirales</taxon>
        <taxon>Thiohalospiraceae</taxon>
        <taxon>Thiohalospira</taxon>
    </lineage>
</organism>
<dbReference type="PANTHER" id="PTHR42829">
    <property type="entry name" value="NADH-UBIQUINONE OXIDOREDUCTASE CHAIN 5"/>
    <property type="match status" value="1"/>
</dbReference>
<dbReference type="PANTHER" id="PTHR42829:SF1">
    <property type="entry name" value="INORGANIC CARBON TRANSPORTER SUBUNIT DABB-RELATED"/>
    <property type="match status" value="1"/>
</dbReference>
<keyword evidence="6 7" id="KW-0472">Membrane</keyword>
<comment type="similarity">
    <text evidence="7">Belongs to the inorganic carbon transporter (TC 9.A.2) DabB family.</text>
</comment>
<keyword evidence="4 7" id="KW-0812">Transmembrane</keyword>
<dbReference type="AlphaFoldDB" id="A0A1I1S6T9"/>
<feature type="transmembrane region" description="Helical" evidence="7">
    <location>
        <begin position="114"/>
        <end position="145"/>
    </location>
</feature>
<dbReference type="GO" id="GO:0042773">
    <property type="term" value="P:ATP synthesis coupled electron transport"/>
    <property type="evidence" value="ECO:0007669"/>
    <property type="project" value="InterPro"/>
</dbReference>
<evidence type="ECO:0000259" key="9">
    <source>
        <dbReference type="Pfam" id="PF00361"/>
    </source>
</evidence>
<feature type="transmembrane region" description="Helical" evidence="7">
    <location>
        <begin position="417"/>
        <end position="440"/>
    </location>
</feature>
<dbReference type="RefSeq" id="WP_159433045.1">
    <property type="nucleotide sequence ID" value="NZ_FOMJ01000005.1"/>
</dbReference>
<feature type="transmembrane region" description="Helical" evidence="7">
    <location>
        <begin position="460"/>
        <end position="481"/>
    </location>
</feature>
<feature type="transmembrane region" description="Helical" evidence="7">
    <location>
        <begin position="309"/>
        <end position="330"/>
    </location>
</feature>
<name>A0A1I1S6T9_9GAMM</name>
<protein>
    <recommendedName>
        <fullName evidence="7">Probable inorganic carbon transporter subunit DabB</fullName>
    </recommendedName>
</protein>
<dbReference type="GO" id="GO:0012505">
    <property type="term" value="C:endomembrane system"/>
    <property type="evidence" value="ECO:0007669"/>
    <property type="project" value="UniProtKB-SubCell"/>
</dbReference>
<feature type="domain" description="NADH:quinone oxidoreductase/Mrp antiporter transmembrane" evidence="9">
    <location>
        <begin position="130"/>
        <end position="346"/>
    </location>
</feature>
<dbReference type="OrthoDB" id="9811798at2"/>
<accession>A0A1I1S6T9</accession>
<comment type="subunit">
    <text evidence="7">Forms a complex with DabA.</text>
</comment>
<feature type="transmembrane region" description="Helical" evidence="7">
    <location>
        <begin position="204"/>
        <end position="222"/>
    </location>
</feature>
<feature type="transmembrane region" description="Helical" evidence="7">
    <location>
        <begin position="392"/>
        <end position="410"/>
    </location>
</feature>
<dbReference type="PRINTS" id="PR01434">
    <property type="entry name" value="NADHDHGNASE5"/>
</dbReference>
<evidence type="ECO:0000256" key="7">
    <source>
        <dbReference type="HAMAP-Rule" id="MF_00862"/>
    </source>
</evidence>
<keyword evidence="2 7" id="KW-0813">Transport</keyword>
<dbReference type="GO" id="GO:0005886">
    <property type="term" value="C:plasma membrane"/>
    <property type="evidence" value="ECO:0007669"/>
    <property type="project" value="UniProtKB-SubCell"/>
</dbReference>
<evidence type="ECO:0000256" key="8">
    <source>
        <dbReference type="RuleBase" id="RU000320"/>
    </source>
</evidence>
<evidence type="ECO:0000256" key="3">
    <source>
        <dbReference type="ARBA" id="ARBA00022475"/>
    </source>
</evidence>
<feature type="transmembrane region" description="Helical" evidence="7">
    <location>
        <begin position="365"/>
        <end position="386"/>
    </location>
</feature>
<evidence type="ECO:0000256" key="2">
    <source>
        <dbReference type="ARBA" id="ARBA00022448"/>
    </source>
</evidence>
<feature type="transmembrane region" description="Helical" evidence="7">
    <location>
        <begin position="243"/>
        <end position="260"/>
    </location>
</feature>
<comment type="subcellular location">
    <subcellularLocation>
        <location evidence="7">Cell membrane</location>
        <topology evidence="7">Multi-pass membrane protein</topology>
    </subcellularLocation>
    <subcellularLocation>
        <location evidence="1">Endomembrane system</location>
        <topology evidence="1">Multi-pass membrane protein</topology>
    </subcellularLocation>
    <subcellularLocation>
        <location evidence="8">Membrane</location>
        <topology evidence="8">Multi-pass membrane protein</topology>
    </subcellularLocation>
</comment>
<dbReference type="InterPro" id="IPR046396">
    <property type="entry name" value="Transporter_DabB"/>
</dbReference>
<dbReference type="Proteomes" id="UP000198611">
    <property type="component" value="Unassembled WGS sequence"/>
</dbReference>
<sequence>MPDWSELLVLAAPAAILAAGLLPSALLERAPRRGGRLVRAAALIALAAALLATVAGLVGPASLPPAPSLTTSLLRADGITLTILPLVALLTAIVATFGGSYLDGERDQGRFFRWLALTAGGFMVVVAAGDMALFAAGIIFTGSGLHRLLTYYGDRLPARMVAHKKLLFSRVADACLVTATLLAASATGSTSFDAIAAAASSEGGPGPVLSVAAWLVAAYAILKSGQFPFHGWLLQVMEAPTPVSALLHAGIVYSGAILVFRTHELLLAEGFALVLLAVVGLMTAVLASLAMLTQTAIKSSLAWSTAGQLGFMLLELGLGLFVLALLHLVAHSLYKAHAFLSSGSIVDLLRAPGAGAPPKGIGTPAWLLTVAATIAATFGIAAAWGITLEREPALLALGVILSAAITQFLLPARAAGLPLPAVVAVGGAVAVAYFGLHSLFSYVFSGTLAPIPEEVGPLQQALLVLTAIAFLGLSWLQAVGIHKTAGPRLTRLYVHLYNGLYTDLPVERLVYRVWPARFRCPAEDEA</sequence>
<feature type="transmembrane region" description="Helical" evidence="7">
    <location>
        <begin position="37"/>
        <end position="58"/>
    </location>
</feature>
<dbReference type="InterPro" id="IPR001750">
    <property type="entry name" value="ND/Mrp_TM"/>
</dbReference>
<dbReference type="STRING" id="1123397.SAMN05660831_01594"/>
<dbReference type="GO" id="GO:0008137">
    <property type="term" value="F:NADH dehydrogenase (ubiquinone) activity"/>
    <property type="evidence" value="ECO:0007669"/>
    <property type="project" value="InterPro"/>
</dbReference>
<dbReference type="GO" id="GO:0015990">
    <property type="term" value="P:electron transport coupled proton transport"/>
    <property type="evidence" value="ECO:0007669"/>
    <property type="project" value="TreeGrafter"/>
</dbReference>
<dbReference type="InterPro" id="IPR003945">
    <property type="entry name" value="NU5C-like"/>
</dbReference>
<dbReference type="Pfam" id="PF00361">
    <property type="entry name" value="Proton_antipo_M"/>
    <property type="match status" value="1"/>
</dbReference>
<gene>
    <name evidence="7" type="primary">dabB</name>
    <name evidence="10" type="ORF">SAMN05660831_01594</name>
</gene>
<evidence type="ECO:0000256" key="4">
    <source>
        <dbReference type="ARBA" id="ARBA00022692"/>
    </source>
</evidence>
<feature type="transmembrane region" description="Helical" evidence="7">
    <location>
        <begin position="166"/>
        <end position="184"/>
    </location>
</feature>
<reference evidence="10 11" key="1">
    <citation type="submission" date="2016-10" db="EMBL/GenBank/DDBJ databases">
        <authorList>
            <person name="de Groot N.N."/>
        </authorList>
    </citation>
    <scope>NUCLEOTIDE SEQUENCE [LARGE SCALE GENOMIC DNA]</scope>
    <source>
        <strain evidence="10 11">HL3</strain>
    </source>
</reference>
<keyword evidence="11" id="KW-1185">Reference proteome</keyword>